<sequence>MNLKDYIQEHKEAFDDQKASAKLDQSFEQQLKERLHKPKRSKLIYLKRISVAASLILAISTVFWYYNDYLQNEKKRSKLLASLEDKSTGKRLEAVYEFSDVYQKEDAKIIKVLIKTLLTDNNANVKIATVDALLKFPHNQEIRNSLIEALSKEKQPLVQIKLINSLATLREKRAQEPLEDIIKDEKTFEIVKSNATLAMTNLKQ</sequence>
<gene>
    <name evidence="2" type="ORF">ACFSRZ_11605</name>
</gene>
<keyword evidence="1" id="KW-1133">Transmembrane helix</keyword>
<accession>A0ABW5LT70</accession>
<organism evidence="2 3">
    <name type="scientific">Pseudotenacibaculum haliotis</name>
    <dbReference type="NCBI Taxonomy" id="1862138"/>
    <lineage>
        <taxon>Bacteria</taxon>
        <taxon>Pseudomonadati</taxon>
        <taxon>Bacteroidota</taxon>
        <taxon>Flavobacteriia</taxon>
        <taxon>Flavobacteriales</taxon>
        <taxon>Flavobacteriaceae</taxon>
        <taxon>Pseudotenacibaculum</taxon>
    </lineage>
</organism>
<dbReference type="Proteomes" id="UP001597508">
    <property type="component" value="Unassembled WGS sequence"/>
</dbReference>
<evidence type="ECO:0000313" key="2">
    <source>
        <dbReference type="EMBL" id="MFD2568023.1"/>
    </source>
</evidence>
<dbReference type="SUPFAM" id="SSF48371">
    <property type="entry name" value="ARM repeat"/>
    <property type="match status" value="1"/>
</dbReference>
<dbReference type="InterPro" id="IPR016024">
    <property type="entry name" value="ARM-type_fold"/>
</dbReference>
<feature type="transmembrane region" description="Helical" evidence="1">
    <location>
        <begin position="45"/>
        <end position="66"/>
    </location>
</feature>
<proteinExistence type="predicted"/>
<dbReference type="RefSeq" id="WP_379666726.1">
    <property type="nucleotide sequence ID" value="NZ_JBHULH010000004.1"/>
</dbReference>
<protein>
    <submittedName>
        <fullName evidence="2">HEAT repeat domain-containing protein</fullName>
    </submittedName>
</protein>
<evidence type="ECO:0000256" key="1">
    <source>
        <dbReference type="SAM" id="Phobius"/>
    </source>
</evidence>
<dbReference type="Pfam" id="PF13646">
    <property type="entry name" value="HEAT_2"/>
    <property type="match status" value="1"/>
</dbReference>
<evidence type="ECO:0000313" key="3">
    <source>
        <dbReference type="Proteomes" id="UP001597508"/>
    </source>
</evidence>
<keyword evidence="1" id="KW-0472">Membrane</keyword>
<dbReference type="Gene3D" id="1.25.10.10">
    <property type="entry name" value="Leucine-rich Repeat Variant"/>
    <property type="match status" value="1"/>
</dbReference>
<keyword evidence="1" id="KW-0812">Transmembrane</keyword>
<reference evidence="3" key="1">
    <citation type="journal article" date="2019" name="Int. J. Syst. Evol. Microbiol.">
        <title>The Global Catalogue of Microorganisms (GCM) 10K type strain sequencing project: providing services to taxonomists for standard genome sequencing and annotation.</title>
        <authorList>
            <consortium name="The Broad Institute Genomics Platform"/>
            <consortium name="The Broad Institute Genome Sequencing Center for Infectious Disease"/>
            <person name="Wu L."/>
            <person name="Ma J."/>
        </authorList>
    </citation>
    <scope>NUCLEOTIDE SEQUENCE [LARGE SCALE GENOMIC DNA]</scope>
    <source>
        <strain evidence="3">KCTC 52127</strain>
    </source>
</reference>
<name>A0ABW5LT70_9FLAO</name>
<dbReference type="EMBL" id="JBHULH010000004">
    <property type="protein sequence ID" value="MFD2568023.1"/>
    <property type="molecule type" value="Genomic_DNA"/>
</dbReference>
<keyword evidence="3" id="KW-1185">Reference proteome</keyword>
<dbReference type="InterPro" id="IPR011989">
    <property type="entry name" value="ARM-like"/>
</dbReference>
<comment type="caution">
    <text evidence="2">The sequence shown here is derived from an EMBL/GenBank/DDBJ whole genome shotgun (WGS) entry which is preliminary data.</text>
</comment>